<evidence type="ECO:0000256" key="10">
    <source>
        <dbReference type="SAM" id="MobiDB-lite"/>
    </source>
</evidence>
<sequence length="489" mass="53171">MTSTLRPVPMDAFPTPTSASQAETEKVLLEHLPAEDKADPTLQKNAHMQFLIRNLVQGFPARYTSQDASQAWLIYWTLQAFSVLQVGLDPGNKQKAVDTIMAWQHPDGGFGGGPRQAAHLLPTYAAVCALAIVGSPGEGGGWDQINRKKMYNFFMSLKQSDGSFLVAHHAEVDVRGIYCLLVTATLLDIITPELVDGTAAFVASLQTYEGGFSSASQPYYAPASAPNALPTLLETPRPPLGEAHGGYTFCALASWVILQPFLPSASSPSQPKINKNSLLRWLVQMQGARVELGGFKGRTNKLVDGCYSWWVGGAFALLESIGISPVALPASPEKGPEGKDADWDDIDDALFNRKALQEYVLYAGQHPAGGLRDKPPKHADAYHTLYCLAGLSSAQHKVSPSPTRRKELLDSWKDADSTTNEFRKRIFTDALCYTEEEGTEKIVGGAANRVNATHPVFNLTITHTEGIMAHFYKQTVPPRIFKSAATAKT</sequence>
<dbReference type="PANTHER" id="PTHR11774:SF6">
    <property type="entry name" value="PROTEIN FARNESYLTRANSFERASE SUBUNIT BETA"/>
    <property type="match status" value="1"/>
</dbReference>
<evidence type="ECO:0000256" key="6">
    <source>
        <dbReference type="ARBA" id="ARBA00022723"/>
    </source>
</evidence>
<dbReference type="EC" id="2.5.1.58" evidence="2 9"/>
<keyword evidence="8 9" id="KW-0862">Zinc</keyword>
<evidence type="ECO:0000256" key="3">
    <source>
        <dbReference type="ARBA" id="ARBA00015798"/>
    </source>
</evidence>
<dbReference type="GO" id="GO:0097354">
    <property type="term" value="P:prenylation"/>
    <property type="evidence" value="ECO:0007669"/>
    <property type="project" value="UniProtKB-UniRule"/>
</dbReference>
<dbReference type="Proteomes" id="UP001215598">
    <property type="component" value="Unassembled WGS sequence"/>
</dbReference>
<organism evidence="12 13">
    <name type="scientific">Mycena metata</name>
    <dbReference type="NCBI Taxonomy" id="1033252"/>
    <lineage>
        <taxon>Eukaryota</taxon>
        <taxon>Fungi</taxon>
        <taxon>Dikarya</taxon>
        <taxon>Basidiomycota</taxon>
        <taxon>Agaricomycotina</taxon>
        <taxon>Agaricomycetes</taxon>
        <taxon>Agaricomycetidae</taxon>
        <taxon>Agaricales</taxon>
        <taxon>Marasmiineae</taxon>
        <taxon>Mycenaceae</taxon>
        <taxon>Mycena</taxon>
    </lineage>
</organism>
<comment type="catalytic activity">
    <reaction evidence="9">
        <text>L-cysteinyl-[protein] + (2E,6E)-farnesyl diphosphate = S-(2E,6E)-farnesyl-L-cysteinyl-[protein] + diphosphate</text>
        <dbReference type="Rhea" id="RHEA:13345"/>
        <dbReference type="Rhea" id="RHEA-COMP:10131"/>
        <dbReference type="Rhea" id="RHEA-COMP:11535"/>
        <dbReference type="ChEBI" id="CHEBI:29950"/>
        <dbReference type="ChEBI" id="CHEBI:33019"/>
        <dbReference type="ChEBI" id="CHEBI:86019"/>
        <dbReference type="ChEBI" id="CHEBI:175763"/>
    </reaction>
</comment>
<protein>
    <recommendedName>
        <fullName evidence="3 9">Protein farnesyltransferase subunit beta</fullName>
        <shortName evidence="9">FTase-beta</shortName>
        <ecNumber evidence="2 9">2.5.1.58</ecNumber>
    </recommendedName>
</protein>
<evidence type="ECO:0000256" key="9">
    <source>
        <dbReference type="RuleBase" id="RU365056"/>
    </source>
</evidence>
<dbReference type="CDD" id="cd02893">
    <property type="entry name" value="FTase"/>
    <property type="match status" value="1"/>
</dbReference>
<evidence type="ECO:0000256" key="1">
    <source>
        <dbReference type="ARBA" id="ARBA00010497"/>
    </source>
</evidence>
<keyword evidence="6 9" id="KW-0479">Metal-binding</keyword>
<keyword evidence="5 9" id="KW-0808">Transferase</keyword>
<name>A0AAD7MF86_9AGAR</name>
<evidence type="ECO:0000313" key="13">
    <source>
        <dbReference type="Proteomes" id="UP001215598"/>
    </source>
</evidence>
<dbReference type="InterPro" id="IPR045089">
    <property type="entry name" value="PGGT1B-like"/>
</dbReference>
<proteinExistence type="inferred from homology"/>
<comment type="cofactor">
    <cofactor evidence="9">
        <name>Zn(2+)</name>
        <dbReference type="ChEBI" id="CHEBI:29105"/>
    </cofactor>
    <text evidence="9">Binds 1 zinc ion per subunit.</text>
</comment>
<evidence type="ECO:0000256" key="7">
    <source>
        <dbReference type="ARBA" id="ARBA00022737"/>
    </source>
</evidence>
<keyword evidence="13" id="KW-1185">Reference proteome</keyword>
<keyword evidence="4 9" id="KW-0637">Prenyltransferase</keyword>
<evidence type="ECO:0000259" key="11">
    <source>
        <dbReference type="Pfam" id="PF00432"/>
    </source>
</evidence>
<dbReference type="Pfam" id="PF00432">
    <property type="entry name" value="Prenyltrans"/>
    <property type="match status" value="1"/>
</dbReference>
<dbReference type="InterPro" id="IPR026872">
    <property type="entry name" value="FTB"/>
</dbReference>
<dbReference type="GO" id="GO:0008270">
    <property type="term" value="F:zinc ion binding"/>
    <property type="evidence" value="ECO:0007669"/>
    <property type="project" value="UniProtKB-UniRule"/>
</dbReference>
<dbReference type="Gene3D" id="1.50.10.20">
    <property type="match status" value="1"/>
</dbReference>
<comment type="function">
    <text evidence="9">Catalyzes the transfer of a farnesyl moiety from farnesyl diphosphate to a cysteine at the fourth position from the C-terminus of several proteins. The beta subunit is responsible for peptide-binding.</text>
</comment>
<feature type="region of interest" description="Disordered" evidence="10">
    <location>
        <begin position="1"/>
        <end position="22"/>
    </location>
</feature>
<dbReference type="InterPro" id="IPR001330">
    <property type="entry name" value="Prenyltrans"/>
</dbReference>
<evidence type="ECO:0000256" key="2">
    <source>
        <dbReference type="ARBA" id="ARBA00012702"/>
    </source>
</evidence>
<comment type="caution">
    <text evidence="12">The sequence shown here is derived from an EMBL/GenBank/DDBJ whole genome shotgun (WGS) entry which is preliminary data.</text>
</comment>
<dbReference type="InterPro" id="IPR008930">
    <property type="entry name" value="Terpenoid_cyclase/PrenylTrfase"/>
</dbReference>
<accession>A0AAD7MF86</accession>
<dbReference type="AlphaFoldDB" id="A0AAD7MF86"/>
<gene>
    <name evidence="12" type="ORF">B0H16DRAFT_1678654</name>
</gene>
<evidence type="ECO:0000256" key="5">
    <source>
        <dbReference type="ARBA" id="ARBA00022679"/>
    </source>
</evidence>
<evidence type="ECO:0000313" key="12">
    <source>
        <dbReference type="EMBL" id="KAJ7714099.1"/>
    </source>
</evidence>
<reference evidence="12" key="1">
    <citation type="submission" date="2023-03" db="EMBL/GenBank/DDBJ databases">
        <title>Massive genome expansion in bonnet fungi (Mycena s.s.) driven by repeated elements and novel gene families across ecological guilds.</title>
        <authorList>
            <consortium name="Lawrence Berkeley National Laboratory"/>
            <person name="Harder C.B."/>
            <person name="Miyauchi S."/>
            <person name="Viragh M."/>
            <person name="Kuo A."/>
            <person name="Thoen E."/>
            <person name="Andreopoulos B."/>
            <person name="Lu D."/>
            <person name="Skrede I."/>
            <person name="Drula E."/>
            <person name="Henrissat B."/>
            <person name="Morin E."/>
            <person name="Kohler A."/>
            <person name="Barry K."/>
            <person name="LaButti K."/>
            <person name="Morin E."/>
            <person name="Salamov A."/>
            <person name="Lipzen A."/>
            <person name="Mereny Z."/>
            <person name="Hegedus B."/>
            <person name="Baldrian P."/>
            <person name="Stursova M."/>
            <person name="Weitz H."/>
            <person name="Taylor A."/>
            <person name="Grigoriev I.V."/>
            <person name="Nagy L.G."/>
            <person name="Martin F."/>
            <person name="Kauserud H."/>
        </authorList>
    </citation>
    <scope>NUCLEOTIDE SEQUENCE</scope>
    <source>
        <strain evidence="12">CBHHK182m</strain>
    </source>
</reference>
<keyword evidence="7" id="KW-0677">Repeat</keyword>
<comment type="similarity">
    <text evidence="1 9">Belongs to the protein prenyltransferase subunit beta family.</text>
</comment>
<evidence type="ECO:0000256" key="4">
    <source>
        <dbReference type="ARBA" id="ARBA00022602"/>
    </source>
</evidence>
<feature type="domain" description="Prenyltransferase alpha-alpha toroid" evidence="11">
    <location>
        <begin position="42"/>
        <end position="459"/>
    </location>
</feature>
<evidence type="ECO:0000256" key="8">
    <source>
        <dbReference type="ARBA" id="ARBA00022833"/>
    </source>
</evidence>
<dbReference type="SUPFAM" id="SSF48239">
    <property type="entry name" value="Terpenoid cyclases/Protein prenyltransferases"/>
    <property type="match status" value="1"/>
</dbReference>
<dbReference type="GO" id="GO:0004660">
    <property type="term" value="F:protein farnesyltransferase activity"/>
    <property type="evidence" value="ECO:0007669"/>
    <property type="project" value="UniProtKB-UniRule"/>
</dbReference>
<comment type="subunit">
    <text evidence="9">Heterodimer of an alpha and a beta subunit.</text>
</comment>
<dbReference type="EMBL" id="JARKIB010000331">
    <property type="protein sequence ID" value="KAJ7714099.1"/>
    <property type="molecule type" value="Genomic_DNA"/>
</dbReference>
<dbReference type="GO" id="GO:0005965">
    <property type="term" value="C:protein farnesyltransferase complex"/>
    <property type="evidence" value="ECO:0007669"/>
    <property type="project" value="UniProtKB-UniRule"/>
</dbReference>
<dbReference type="PANTHER" id="PTHR11774">
    <property type="entry name" value="GERANYLGERANYL TRANSFERASE TYPE BETA SUBUNIT"/>
    <property type="match status" value="1"/>
</dbReference>